<name>A0A699KJ09_TANCI</name>
<reference evidence="1" key="1">
    <citation type="journal article" date="2019" name="Sci. Rep.">
        <title>Draft genome of Tanacetum cinerariifolium, the natural source of mosquito coil.</title>
        <authorList>
            <person name="Yamashiro T."/>
            <person name="Shiraishi A."/>
            <person name="Satake H."/>
            <person name="Nakayama K."/>
        </authorList>
    </citation>
    <scope>NUCLEOTIDE SEQUENCE</scope>
</reference>
<comment type="caution">
    <text evidence="1">The sequence shown here is derived from an EMBL/GenBank/DDBJ whole genome shotgun (WGS) entry which is preliminary data.</text>
</comment>
<organism evidence="1">
    <name type="scientific">Tanacetum cinerariifolium</name>
    <name type="common">Dalmatian daisy</name>
    <name type="synonym">Chrysanthemum cinerariifolium</name>
    <dbReference type="NCBI Taxonomy" id="118510"/>
    <lineage>
        <taxon>Eukaryota</taxon>
        <taxon>Viridiplantae</taxon>
        <taxon>Streptophyta</taxon>
        <taxon>Embryophyta</taxon>
        <taxon>Tracheophyta</taxon>
        <taxon>Spermatophyta</taxon>
        <taxon>Magnoliopsida</taxon>
        <taxon>eudicotyledons</taxon>
        <taxon>Gunneridae</taxon>
        <taxon>Pentapetalae</taxon>
        <taxon>asterids</taxon>
        <taxon>campanulids</taxon>
        <taxon>Asterales</taxon>
        <taxon>Asteraceae</taxon>
        <taxon>Asteroideae</taxon>
        <taxon>Anthemideae</taxon>
        <taxon>Anthemidinae</taxon>
        <taxon>Tanacetum</taxon>
    </lineage>
</organism>
<feature type="non-terminal residue" evidence="1">
    <location>
        <position position="1"/>
    </location>
</feature>
<accession>A0A699KJ09</accession>
<proteinExistence type="predicted"/>
<evidence type="ECO:0000313" key="1">
    <source>
        <dbReference type="EMBL" id="GFA97382.1"/>
    </source>
</evidence>
<gene>
    <name evidence="1" type="ORF">Tci_669354</name>
</gene>
<protein>
    <submittedName>
        <fullName evidence="1">Uncharacterized protein</fullName>
    </submittedName>
</protein>
<sequence>SAARVNTANLSAVSAAQVKAARLSPVSAARIKAVKPSAVTTVQHNHTKKQPYHSTLVQISSLVFLNLIPTTIIKKQGDF</sequence>
<dbReference type="EMBL" id="BKCJ010525306">
    <property type="protein sequence ID" value="GFA97382.1"/>
    <property type="molecule type" value="Genomic_DNA"/>
</dbReference>
<dbReference type="AlphaFoldDB" id="A0A699KJ09"/>